<evidence type="ECO:0000256" key="1">
    <source>
        <dbReference type="SAM" id="MobiDB-lite"/>
    </source>
</evidence>
<dbReference type="EMBL" id="WSEM01000003">
    <property type="protein sequence ID" value="MVQ33307.1"/>
    <property type="molecule type" value="Genomic_DNA"/>
</dbReference>
<accession>A0ABW9U1N8</accession>
<dbReference type="Proteomes" id="UP000467637">
    <property type="component" value="Unassembled WGS sequence"/>
</dbReference>
<protein>
    <recommendedName>
        <fullName evidence="6">S-layer homology domain-containing protein</fullName>
    </recommendedName>
</protein>
<dbReference type="SMART" id="SM00060">
    <property type="entry name" value="FN3"/>
    <property type="match status" value="2"/>
</dbReference>
<feature type="domain" description="SLH" evidence="3">
    <location>
        <begin position="628"/>
        <end position="691"/>
    </location>
</feature>
<feature type="domain" description="Fibronectin type-III" evidence="2">
    <location>
        <begin position="288"/>
        <end position="377"/>
    </location>
</feature>
<dbReference type="Gene3D" id="2.60.40.2700">
    <property type="match status" value="1"/>
</dbReference>
<dbReference type="InterPro" id="IPR036116">
    <property type="entry name" value="FN3_sf"/>
</dbReference>
<comment type="caution">
    <text evidence="4">The sequence shown here is derived from an EMBL/GenBank/DDBJ whole genome shotgun (WGS) entry which is preliminary data.</text>
</comment>
<feature type="region of interest" description="Disordered" evidence="1">
    <location>
        <begin position="365"/>
        <end position="402"/>
    </location>
</feature>
<dbReference type="CDD" id="cd00063">
    <property type="entry name" value="FN3"/>
    <property type="match status" value="2"/>
</dbReference>
<feature type="domain" description="Fibronectin type-III" evidence="2">
    <location>
        <begin position="195"/>
        <end position="287"/>
    </location>
</feature>
<feature type="compositionally biased region" description="Low complexity" evidence="1">
    <location>
        <begin position="388"/>
        <end position="402"/>
    </location>
</feature>
<dbReference type="SUPFAM" id="SSF49265">
    <property type="entry name" value="Fibronectin type III"/>
    <property type="match status" value="2"/>
</dbReference>
<organism evidence="4 5">
    <name type="scientific">Paenibacillus anseongense</name>
    <dbReference type="NCBI Taxonomy" id="2682845"/>
    <lineage>
        <taxon>Bacteria</taxon>
        <taxon>Bacillati</taxon>
        <taxon>Bacillota</taxon>
        <taxon>Bacilli</taxon>
        <taxon>Bacillales</taxon>
        <taxon>Paenibacillaceae</taxon>
        <taxon>Paenibacillus</taxon>
    </lineage>
</organism>
<evidence type="ECO:0008006" key="6">
    <source>
        <dbReference type="Google" id="ProtNLM"/>
    </source>
</evidence>
<dbReference type="InterPro" id="IPR051465">
    <property type="entry name" value="Cell_Envelope_Struct_Comp"/>
</dbReference>
<dbReference type="InterPro" id="IPR013783">
    <property type="entry name" value="Ig-like_fold"/>
</dbReference>
<evidence type="ECO:0000259" key="3">
    <source>
        <dbReference type="PROSITE" id="PS51272"/>
    </source>
</evidence>
<keyword evidence="5" id="KW-1185">Reference proteome</keyword>
<evidence type="ECO:0000313" key="4">
    <source>
        <dbReference type="EMBL" id="MVQ33307.1"/>
    </source>
</evidence>
<proteinExistence type="predicted"/>
<reference evidence="4 5" key="1">
    <citation type="submission" date="2019-12" db="EMBL/GenBank/DDBJ databases">
        <authorList>
            <person name="Huq M.A."/>
        </authorList>
    </citation>
    <scope>NUCLEOTIDE SEQUENCE [LARGE SCALE GENOMIC DNA]</scope>
    <source>
        <strain evidence="4 5">MAH-34</strain>
    </source>
</reference>
<dbReference type="PROSITE" id="PS51272">
    <property type="entry name" value="SLH"/>
    <property type="match status" value="3"/>
</dbReference>
<feature type="domain" description="SLH" evidence="3">
    <location>
        <begin position="692"/>
        <end position="751"/>
    </location>
</feature>
<name>A0ABW9U1N8_9BACL</name>
<dbReference type="InterPro" id="IPR003961">
    <property type="entry name" value="FN3_dom"/>
</dbReference>
<dbReference type="PROSITE" id="PS50853">
    <property type="entry name" value="FN3"/>
    <property type="match status" value="2"/>
</dbReference>
<feature type="domain" description="SLH" evidence="3">
    <location>
        <begin position="759"/>
        <end position="818"/>
    </location>
</feature>
<evidence type="ECO:0000313" key="5">
    <source>
        <dbReference type="Proteomes" id="UP000467637"/>
    </source>
</evidence>
<gene>
    <name evidence="4" type="ORF">GON05_01460</name>
</gene>
<dbReference type="Pfam" id="PF00395">
    <property type="entry name" value="SLH"/>
    <property type="match status" value="3"/>
</dbReference>
<sequence>MSVAASVSDGGLLTYQWYSNTTNSTSGGTAISSETSSTYAASTATVGTTYYYVVVTNTNNNVSGTKTATATSSVAAVTVNIAPTYTIAAITNQTLTELTQGYISGTQETKTIDITNTGTSDLLNLSAAVSGDHANDFVITQPSETLMSGAAATSFTVKVKDGLPAGTYTATVTLSATHMTDVTFTVTQAVNLLNSPANPQNLVATGGDRNITLNWSTVTGATYYNIYMATVSGQFSNASVATVTSSTYNVQNLLNGTTYYFTVKAGNSGGLSGESNQANATPATPATVPAAPTNVSAVAGNGEATVSFTAPTDNGGSAITGYEVTASLGNITVTGPSSPIVITGLVNGMSYTFTVKAISHVGKSVPSAESNAVIPQASSRDDHSDSGAPSAPNTPTTPVNNKTSVDILVNGKVENAGTATTIQQNGQSVTTVAVDQKRLEDKLASEGQHAVVAIPVNYKSDVVIGELNGQMVKSMEDKQAVLKIITDRATYTIPAQQININTISEQVGKSVALQDIKVQIEIAVPAIDTVKVVENAAAKGTFTLVAPPLNFTVRGIYGDKSIEVSKFNAYIERTIALPDGVDPSKITTGVVVETDGTVRHVPTKIVVIDGKYYVQINSLTNSTYAIVWHPIEFSDVVNHWAKQAVGDMGSRMVIDGTGNGMFSPDREITRAEFAAIIVRGLGLKLEHVTSEFSDVKMTDWYSSVVATAYAYHLIGGFEDGTFRPMDRITREQAMVILSKAMTITSLKAKLSVQSTDVILRAFGDTAEVSSWALSSVADNVQAGLVAGRSGSELAPKNYMTRAEVATMIQRILQISGLI</sequence>
<dbReference type="Pfam" id="PF00041">
    <property type="entry name" value="fn3"/>
    <property type="match status" value="2"/>
</dbReference>
<dbReference type="InterPro" id="IPR001119">
    <property type="entry name" value="SLH_dom"/>
</dbReference>
<dbReference type="PANTHER" id="PTHR43308">
    <property type="entry name" value="OUTER MEMBRANE PROTEIN ALPHA-RELATED"/>
    <property type="match status" value="1"/>
</dbReference>
<evidence type="ECO:0000259" key="2">
    <source>
        <dbReference type="PROSITE" id="PS50853"/>
    </source>
</evidence>
<dbReference type="PANTHER" id="PTHR43308:SF5">
    <property type="entry name" value="S-LAYER PROTEIN _ PEPTIDOGLYCAN ENDO-BETA-N-ACETYLGLUCOSAMINIDASE"/>
    <property type="match status" value="1"/>
</dbReference>
<dbReference type="Gene3D" id="2.60.40.10">
    <property type="entry name" value="Immunoglobulins"/>
    <property type="match status" value="2"/>
</dbReference>